<dbReference type="InterPro" id="IPR015631">
    <property type="entry name" value="CD2/SLAM_rcpt"/>
</dbReference>
<dbReference type="GeneTree" id="ENSGT01140000282642"/>
<keyword evidence="4" id="KW-0325">Glycoprotein</keyword>
<keyword evidence="3" id="KW-0472">Membrane</keyword>
<reference evidence="6" key="4">
    <citation type="submission" date="2025-08" db="UniProtKB">
        <authorList>
            <consortium name="Ensembl"/>
        </authorList>
    </citation>
    <scope>IDENTIFICATION</scope>
</reference>
<name>A0A4W4FSS2_ELEEL</name>
<dbReference type="PANTHER" id="PTHR12080:SF56">
    <property type="entry name" value="NATURAL KILLER CELL RECEPTOR 2B4"/>
    <property type="match status" value="1"/>
</dbReference>
<reference evidence="6" key="5">
    <citation type="submission" date="2025-09" db="UniProtKB">
        <authorList>
            <consortium name="Ensembl"/>
        </authorList>
    </citation>
    <scope>IDENTIFICATION</scope>
</reference>
<evidence type="ECO:0000256" key="3">
    <source>
        <dbReference type="ARBA" id="ARBA00023136"/>
    </source>
</evidence>
<evidence type="ECO:0000256" key="5">
    <source>
        <dbReference type="SAM" id="SignalP"/>
    </source>
</evidence>
<comment type="subcellular location">
    <subcellularLocation>
        <location evidence="1">Membrane</location>
    </subcellularLocation>
</comment>
<protein>
    <recommendedName>
        <fullName evidence="8">Immunoglobulin subtype domain-containing protein</fullName>
    </recommendedName>
</protein>
<evidence type="ECO:0000313" key="7">
    <source>
        <dbReference type="Proteomes" id="UP000314983"/>
    </source>
</evidence>
<dbReference type="GO" id="GO:0016020">
    <property type="term" value="C:membrane"/>
    <property type="evidence" value="ECO:0007669"/>
    <property type="project" value="UniProtKB-SubCell"/>
</dbReference>
<proteinExistence type="predicted"/>
<dbReference type="InterPro" id="IPR036179">
    <property type="entry name" value="Ig-like_dom_sf"/>
</dbReference>
<accession>A0A4W4FSS2</accession>
<dbReference type="Proteomes" id="UP000314983">
    <property type="component" value="Chromosome 7"/>
</dbReference>
<dbReference type="PANTHER" id="PTHR12080">
    <property type="entry name" value="SIGNALING LYMPHOCYTIC ACTIVATION MOLECULE"/>
    <property type="match status" value="1"/>
</dbReference>
<feature type="signal peptide" evidence="5">
    <location>
        <begin position="1"/>
        <end position="21"/>
    </location>
</feature>
<keyword evidence="7" id="KW-1185">Reference proteome</keyword>
<dbReference type="InterPro" id="IPR013783">
    <property type="entry name" value="Ig-like_fold"/>
</dbReference>
<evidence type="ECO:0000313" key="6">
    <source>
        <dbReference type="Ensembl" id="ENSEEEP00000028055.2"/>
    </source>
</evidence>
<reference evidence="6" key="3">
    <citation type="submission" date="2020-05" db="EMBL/GenBank/DDBJ databases">
        <title>Electrophorus electricus (electric eel) genome, fEleEle1, primary haplotype.</title>
        <authorList>
            <person name="Myers G."/>
            <person name="Meyer A."/>
            <person name="Fedrigo O."/>
            <person name="Formenti G."/>
            <person name="Rhie A."/>
            <person name="Tracey A."/>
            <person name="Sims Y."/>
            <person name="Jarvis E.D."/>
        </authorList>
    </citation>
    <scope>NUCLEOTIDE SEQUENCE [LARGE SCALE GENOMIC DNA]</scope>
</reference>
<evidence type="ECO:0000256" key="2">
    <source>
        <dbReference type="ARBA" id="ARBA00022729"/>
    </source>
</evidence>
<feature type="chain" id="PRO_5044190579" description="Immunoglobulin subtype domain-containing protein" evidence="5">
    <location>
        <begin position="22"/>
        <end position="219"/>
    </location>
</feature>
<dbReference type="SUPFAM" id="SSF48726">
    <property type="entry name" value="Immunoglobulin"/>
    <property type="match status" value="1"/>
</dbReference>
<dbReference type="Gene3D" id="2.60.40.10">
    <property type="entry name" value="Immunoglobulins"/>
    <property type="match status" value="1"/>
</dbReference>
<dbReference type="AlphaFoldDB" id="A0A4W4FSS2"/>
<dbReference type="Ensembl" id="ENSEEET00000028379.2">
    <property type="protein sequence ID" value="ENSEEEP00000028055.2"/>
    <property type="gene ID" value="ENSEEEG00000013501.2"/>
</dbReference>
<evidence type="ECO:0008006" key="8">
    <source>
        <dbReference type="Google" id="ProtNLM"/>
    </source>
</evidence>
<keyword evidence="2 5" id="KW-0732">Signal</keyword>
<evidence type="ECO:0000256" key="1">
    <source>
        <dbReference type="ARBA" id="ARBA00004370"/>
    </source>
</evidence>
<reference evidence="7" key="2">
    <citation type="journal article" date="2017" name="Sci. Adv.">
        <title>A tail of two voltages: Proteomic comparison of the three electric organs of the electric eel.</title>
        <authorList>
            <person name="Traeger L.L."/>
            <person name="Sabat G."/>
            <person name="Barrett-Wilt G.A."/>
            <person name="Wells G.B."/>
            <person name="Sussman M.R."/>
        </authorList>
    </citation>
    <scope>NUCLEOTIDE SEQUENCE [LARGE SCALE GENOMIC DNA]</scope>
</reference>
<sequence length="219" mass="24891">TSVQCLLNVYFLLCTFHAISQFKTHFVQFDIRNQGHQFEELFWTFNENNTIIIYYEENRKTKLYSAYEGRVEFNKEIHSLILKNLQKNDSGLYKATATGEQQKEVAEFRLSVVDPVETPVFILGPQQQNNDTCNVTLICKGRDHSITSSCEEKEVISWVDFALSLSVSGSLAICNHSNPVSWKNTSVAMNQLKLFCYLEGTFGCACAHLSSSIDGILYT</sequence>
<reference evidence="7" key="1">
    <citation type="journal article" date="2014" name="Science">
        <title>Nonhuman genetics. Genomic basis for the convergent evolution of electric organs.</title>
        <authorList>
            <person name="Gallant J.R."/>
            <person name="Traeger L.L."/>
            <person name="Volkening J.D."/>
            <person name="Moffett H."/>
            <person name="Chen P.H."/>
            <person name="Novina C.D."/>
            <person name="Phillips G.N.Jr."/>
            <person name="Anand R."/>
            <person name="Wells G.B."/>
            <person name="Pinch M."/>
            <person name="Guth R."/>
            <person name="Unguez G.A."/>
            <person name="Albert J.S."/>
            <person name="Zakon H.H."/>
            <person name="Samanta M.P."/>
            <person name="Sussman M.R."/>
        </authorList>
    </citation>
    <scope>NUCLEOTIDE SEQUENCE [LARGE SCALE GENOMIC DNA]</scope>
</reference>
<evidence type="ECO:0000256" key="4">
    <source>
        <dbReference type="ARBA" id="ARBA00023180"/>
    </source>
</evidence>
<organism evidence="6 7">
    <name type="scientific">Electrophorus electricus</name>
    <name type="common">Electric eel</name>
    <name type="synonym">Gymnotus electricus</name>
    <dbReference type="NCBI Taxonomy" id="8005"/>
    <lineage>
        <taxon>Eukaryota</taxon>
        <taxon>Metazoa</taxon>
        <taxon>Chordata</taxon>
        <taxon>Craniata</taxon>
        <taxon>Vertebrata</taxon>
        <taxon>Euteleostomi</taxon>
        <taxon>Actinopterygii</taxon>
        <taxon>Neopterygii</taxon>
        <taxon>Teleostei</taxon>
        <taxon>Ostariophysi</taxon>
        <taxon>Gymnotiformes</taxon>
        <taxon>Gymnotoidei</taxon>
        <taxon>Gymnotidae</taxon>
        <taxon>Electrophorus</taxon>
    </lineage>
</organism>